<accession>A0A4U0NCU0</accession>
<evidence type="ECO:0000256" key="4">
    <source>
        <dbReference type="ARBA" id="ARBA00023136"/>
    </source>
</evidence>
<proteinExistence type="predicted"/>
<keyword evidence="2 5" id="KW-0812">Transmembrane</keyword>
<feature type="transmembrane region" description="Helical" evidence="5">
    <location>
        <begin position="249"/>
        <end position="272"/>
    </location>
</feature>
<feature type="transmembrane region" description="Helical" evidence="5">
    <location>
        <begin position="342"/>
        <end position="360"/>
    </location>
</feature>
<dbReference type="InterPro" id="IPR002293">
    <property type="entry name" value="AA/rel_permease1"/>
</dbReference>
<keyword evidence="7" id="KW-1185">Reference proteome</keyword>
<comment type="caution">
    <text evidence="6">The sequence shown here is derived from an EMBL/GenBank/DDBJ whole genome shotgun (WGS) entry which is preliminary data.</text>
</comment>
<dbReference type="Gene3D" id="1.20.1740.10">
    <property type="entry name" value="Amino acid/polyamine transporter I"/>
    <property type="match status" value="1"/>
</dbReference>
<name>A0A4U0NCU0_9SPHI</name>
<dbReference type="OrthoDB" id="9810109at2"/>
<organism evidence="6 7">
    <name type="scientific">Sphingobacterium olei</name>
    <dbReference type="NCBI Taxonomy" id="2571155"/>
    <lineage>
        <taxon>Bacteria</taxon>
        <taxon>Pseudomonadati</taxon>
        <taxon>Bacteroidota</taxon>
        <taxon>Sphingobacteriia</taxon>
        <taxon>Sphingobacteriales</taxon>
        <taxon>Sphingobacteriaceae</taxon>
        <taxon>Sphingobacterium</taxon>
    </lineage>
</organism>
<sequence length="424" mass="46078">MRTVQYVAMRFYKIGLQERVIKCSNASGGRAGKLGAWAGIALTVSNMVGTGAFTSLGYQVEGDASIFSVVMLWLLGGFTAFCGAVSYHSLIQLFPDSGGETYFVARLYGRVPSIIVAVLSIVFGFAAPIALSAVAFASYLLPVVGLQVKGVASLAIVLVSAVHLMRLRTRGAIQGWLSLGKILILLAFIIGFFFVPKSLTVQPDPANINIEYFFTAPFAIALVFVHYAYSGWNTSVYVFRELKDTRTVYFSLFVSVVLITLLYTALNAIFFLCVEKENLQGVTEVGSMVAEVLFGSKWGHVLSSAIGILLIANVSAMIWAGSQVSQKTQELVSSKLPSVGKPFLHLISLATISLLFVWWYEFGQLLLITSCILSLISVSVVVRLVSLRNCKNEAVSITWKTKTCAIFYCVMMFSSSVTVLLTAL</sequence>
<dbReference type="PANTHER" id="PTHR11785">
    <property type="entry name" value="AMINO ACID TRANSPORTER"/>
    <property type="match status" value="1"/>
</dbReference>
<comment type="subcellular location">
    <subcellularLocation>
        <location evidence="1">Membrane</location>
        <topology evidence="1">Multi-pass membrane protein</topology>
    </subcellularLocation>
</comment>
<feature type="transmembrane region" description="Helical" evidence="5">
    <location>
        <begin position="176"/>
        <end position="195"/>
    </location>
</feature>
<dbReference type="GO" id="GO:0015179">
    <property type="term" value="F:L-amino acid transmembrane transporter activity"/>
    <property type="evidence" value="ECO:0007669"/>
    <property type="project" value="TreeGrafter"/>
</dbReference>
<gene>
    <name evidence="6" type="ORF">FAZ15_20020</name>
</gene>
<keyword evidence="4 5" id="KW-0472">Membrane</keyword>
<evidence type="ECO:0000256" key="3">
    <source>
        <dbReference type="ARBA" id="ARBA00022989"/>
    </source>
</evidence>
<dbReference type="PIRSF" id="PIRSF006060">
    <property type="entry name" value="AA_transporter"/>
    <property type="match status" value="1"/>
</dbReference>
<feature type="transmembrane region" description="Helical" evidence="5">
    <location>
        <begin position="210"/>
        <end position="229"/>
    </location>
</feature>
<feature type="transmembrane region" description="Helical" evidence="5">
    <location>
        <begin position="146"/>
        <end position="164"/>
    </location>
</feature>
<protein>
    <submittedName>
        <fullName evidence="6">Amino acid permease</fullName>
    </submittedName>
</protein>
<reference evidence="6 7" key="1">
    <citation type="submission" date="2019-04" db="EMBL/GenBank/DDBJ databases">
        <title>Sphingobacterium olei sp. nov., isolated from oil-contaminated soil.</title>
        <authorList>
            <person name="Liu B."/>
        </authorList>
    </citation>
    <scope>NUCLEOTIDE SEQUENCE [LARGE SCALE GENOMIC DNA]</scope>
    <source>
        <strain evidence="6 7">HAL-9</strain>
    </source>
</reference>
<dbReference type="Proteomes" id="UP000306808">
    <property type="component" value="Unassembled WGS sequence"/>
</dbReference>
<dbReference type="PANTHER" id="PTHR11785:SF512">
    <property type="entry name" value="SOBREMESA, ISOFORM B"/>
    <property type="match status" value="1"/>
</dbReference>
<evidence type="ECO:0000313" key="6">
    <source>
        <dbReference type="EMBL" id="TJZ51837.1"/>
    </source>
</evidence>
<evidence type="ECO:0000256" key="1">
    <source>
        <dbReference type="ARBA" id="ARBA00004141"/>
    </source>
</evidence>
<dbReference type="InterPro" id="IPR050598">
    <property type="entry name" value="AminoAcid_Transporter"/>
</dbReference>
<dbReference type="AlphaFoldDB" id="A0A4U0NCU0"/>
<evidence type="ECO:0000256" key="2">
    <source>
        <dbReference type="ARBA" id="ARBA00022692"/>
    </source>
</evidence>
<feature type="transmembrane region" description="Helical" evidence="5">
    <location>
        <begin position="34"/>
        <end position="58"/>
    </location>
</feature>
<evidence type="ECO:0000256" key="5">
    <source>
        <dbReference type="SAM" id="Phobius"/>
    </source>
</evidence>
<evidence type="ECO:0000313" key="7">
    <source>
        <dbReference type="Proteomes" id="UP000306808"/>
    </source>
</evidence>
<keyword evidence="3 5" id="KW-1133">Transmembrane helix</keyword>
<dbReference type="RefSeq" id="WP_136903145.1">
    <property type="nucleotide sequence ID" value="NZ_SUME01000010.1"/>
</dbReference>
<feature type="transmembrane region" description="Helical" evidence="5">
    <location>
        <begin position="366"/>
        <end position="385"/>
    </location>
</feature>
<dbReference type="Pfam" id="PF13520">
    <property type="entry name" value="AA_permease_2"/>
    <property type="match status" value="1"/>
</dbReference>
<feature type="transmembrane region" description="Helical" evidence="5">
    <location>
        <begin position="405"/>
        <end position="423"/>
    </location>
</feature>
<dbReference type="EMBL" id="SUME01000010">
    <property type="protein sequence ID" value="TJZ51837.1"/>
    <property type="molecule type" value="Genomic_DNA"/>
</dbReference>
<feature type="transmembrane region" description="Helical" evidence="5">
    <location>
        <begin position="298"/>
        <end position="321"/>
    </location>
</feature>
<feature type="transmembrane region" description="Helical" evidence="5">
    <location>
        <begin position="64"/>
        <end position="90"/>
    </location>
</feature>
<dbReference type="GO" id="GO:0016020">
    <property type="term" value="C:membrane"/>
    <property type="evidence" value="ECO:0007669"/>
    <property type="project" value="UniProtKB-SubCell"/>
</dbReference>
<feature type="transmembrane region" description="Helical" evidence="5">
    <location>
        <begin position="111"/>
        <end position="140"/>
    </location>
</feature>